<dbReference type="PROSITE" id="PS51257">
    <property type="entry name" value="PROKAR_LIPOPROTEIN"/>
    <property type="match status" value="1"/>
</dbReference>
<keyword evidence="4" id="KW-1185">Reference proteome</keyword>
<comment type="caution">
    <text evidence="3">The sequence shown here is derived from an EMBL/GenBank/DDBJ whole genome shotgun (WGS) entry which is preliminary data.</text>
</comment>
<sequence length="174" mass="20398">MKKSYLFLALMTLVAMSCTSEQERMYTELKQTYDEARKGMEYYQSSYDQLQGEYDSLREKYDGQPNKIGKDSLHTQLRQQHNMVLEAHADFFRRRDAKISQHDDLLQRFGVESYGLEDRIKDLEGMIADLEQIKSEYEARNIEQNQLIEEQQGMLRTINTQPGQAPSQARPAMN</sequence>
<reference evidence="3 4" key="1">
    <citation type="submission" date="2019-08" db="EMBL/GenBank/DDBJ databases">
        <title>Genome of Phaeodactylibacter luteus.</title>
        <authorList>
            <person name="Bowman J.P."/>
        </authorList>
    </citation>
    <scope>NUCLEOTIDE SEQUENCE [LARGE SCALE GENOMIC DNA]</scope>
    <source>
        <strain evidence="3 4">KCTC 42180</strain>
    </source>
</reference>
<dbReference type="RefSeq" id="WP_147165961.1">
    <property type="nucleotide sequence ID" value="NZ_VOOR01000004.1"/>
</dbReference>
<evidence type="ECO:0000313" key="4">
    <source>
        <dbReference type="Proteomes" id="UP000321580"/>
    </source>
</evidence>
<evidence type="ECO:0000256" key="2">
    <source>
        <dbReference type="SAM" id="SignalP"/>
    </source>
</evidence>
<dbReference type="AlphaFoldDB" id="A0A5C6S4A3"/>
<organism evidence="3 4">
    <name type="scientific">Phaeodactylibacter luteus</name>
    <dbReference type="NCBI Taxonomy" id="1564516"/>
    <lineage>
        <taxon>Bacteria</taxon>
        <taxon>Pseudomonadati</taxon>
        <taxon>Bacteroidota</taxon>
        <taxon>Saprospiria</taxon>
        <taxon>Saprospirales</taxon>
        <taxon>Haliscomenobacteraceae</taxon>
        <taxon>Phaeodactylibacter</taxon>
    </lineage>
</organism>
<keyword evidence="2" id="KW-0732">Signal</keyword>
<protein>
    <submittedName>
        <fullName evidence="3">Uncharacterized protein</fullName>
    </submittedName>
</protein>
<dbReference type="OrthoDB" id="9856896at2"/>
<evidence type="ECO:0000313" key="3">
    <source>
        <dbReference type="EMBL" id="TXB68382.1"/>
    </source>
</evidence>
<feature type="chain" id="PRO_5022986126" evidence="2">
    <location>
        <begin position="18"/>
        <end position="174"/>
    </location>
</feature>
<name>A0A5C6S4A3_9BACT</name>
<gene>
    <name evidence="3" type="ORF">FRY97_03110</name>
</gene>
<feature type="coiled-coil region" evidence="1">
    <location>
        <begin position="120"/>
        <end position="150"/>
    </location>
</feature>
<keyword evidence="1" id="KW-0175">Coiled coil</keyword>
<accession>A0A5C6S4A3</accession>
<dbReference type="Proteomes" id="UP000321580">
    <property type="component" value="Unassembled WGS sequence"/>
</dbReference>
<dbReference type="EMBL" id="VOOR01000004">
    <property type="protein sequence ID" value="TXB68382.1"/>
    <property type="molecule type" value="Genomic_DNA"/>
</dbReference>
<evidence type="ECO:0000256" key="1">
    <source>
        <dbReference type="SAM" id="Coils"/>
    </source>
</evidence>
<feature type="signal peptide" evidence="2">
    <location>
        <begin position="1"/>
        <end position="17"/>
    </location>
</feature>
<proteinExistence type="predicted"/>